<protein>
    <submittedName>
        <fullName evidence="1">Uncharacterized protein</fullName>
    </submittedName>
</protein>
<dbReference type="EMBL" id="QQWD01000017">
    <property type="protein sequence ID" value="REJ50676.1"/>
    <property type="molecule type" value="Genomic_DNA"/>
</dbReference>
<gene>
    <name evidence="1" type="ORF">DWQ51_14920</name>
</gene>
<evidence type="ECO:0000313" key="2">
    <source>
        <dbReference type="Proteomes" id="UP000257002"/>
    </source>
</evidence>
<reference evidence="1 2" key="1">
    <citation type="submission" date="2017-10" db="EMBL/GenBank/DDBJ databases">
        <title>A large-scale comparative metagenomic study reveals the eutrophication-driven functional interactions in six Microcystis-epibionts communities.</title>
        <authorList>
            <person name="Li Q."/>
            <person name="Lin F."/>
        </authorList>
    </citation>
    <scope>NUCLEOTIDE SEQUENCE [LARGE SCALE GENOMIC DNA]</scope>
    <source>
        <strain evidence="1">TW10</strain>
    </source>
</reference>
<organism evidence="1 2">
    <name type="scientific">Microcystis wesenbergii TW10</name>
    <dbReference type="NCBI Taxonomy" id="2060474"/>
    <lineage>
        <taxon>Bacteria</taxon>
        <taxon>Bacillati</taxon>
        <taxon>Cyanobacteriota</taxon>
        <taxon>Cyanophyceae</taxon>
        <taxon>Oscillatoriophycideae</taxon>
        <taxon>Chroococcales</taxon>
        <taxon>Microcystaceae</taxon>
        <taxon>Microcystis</taxon>
    </lineage>
</organism>
<dbReference type="Proteomes" id="UP000257002">
    <property type="component" value="Unassembled WGS sequence"/>
</dbReference>
<dbReference type="AlphaFoldDB" id="A0A3E0LTJ9"/>
<evidence type="ECO:0000313" key="1">
    <source>
        <dbReference type="EMBL" id="REJ50676.1"/>
    </source>
</evidence>
<sequence length="123" mass="13489">MAILVPHTFTEGSIRYLLDLPDVYDSDNSTIASALGLTRQNPSTFEAEDDDVWMPVSEGLKAGKLIRVRLSYRATVSGRTVTKSARIICPTSKVDTAFSSLKGKNYKGNNITGAGIPRRRRLT</sequence>
<comment type="caution">
    <text evidence="1">The sequence shown here is derived from an EMBL/GenBank/DDBJ whole genome shotgun (WGS) entry which is preliminary data.</text>
</comment>
<accession>A0A3E0LTJ9</accession>
<proteinExistence type="predicted"/>
<name>A0A3E0LTJ9_9CHRO</name>